<proteinExistence type="inferred from homology"/>
<feature type="domain" description="Transmembrane protein 106 C-terminal" evidence="7">
    <location>
        <begin position="126"/>
        <end position="258"/>
    </location>
</feature>
<evidence type="ECO:0000256" key="6">
    <source>
        <dbReference type="SAM" id="Phobius"/>
    </source>
</evidence>
<dbReference type="PANTHER" id="PTHR28556:SF4">
    <property type="entry name" value="TRANSMEMBRANE PROTEIN 106A"/>
    <property type="match status" value="1"/>
</dbReference>
<accession>A0AAF3J3L5</accession>
<keyword evidence="5 6" id="KW-0472">Membrane</keyword>
<evidence type="ECO:0000259" key="7">
    <source>
        <dbReference type="Pfam" id="PF07092"/>
    </source>
</evidence>
<feature type="transmembrane region" description="Helical" evidence="6">
    <location>
        <begin position="91"/>
        <end position="113"/>
    </location>
</feature>
<dbReference type="PANTHER" id="PTHR28556">
    <property type="entry name" value="TRANSMEMBRANE PROTEIN 106B"/>
    <property type="match status" value="1"/>
</dbReference>
<comment type="similarity">
    <text evidence="2">Belongs to the TMEM106 family.</text>
</comment>
<dbReference type="AlphaFoldDB" id="A0AAF3J3L5"/>
<evidence type="ECO:0000313" key="9">
    <source>
        <dbReference type="Proteomes" id="UP000887575"/>
    </source>
</evidence>
<reference evidence="10" key="1">
    <citation type="submission" date="2024-02" db="UniProtKB">
        <authorList>
            <consortium name="WormBaseParasite"/>
        </authorList>
    </citation>
    <scope>IDENTIFICATION</scope>
</reference>
<evidence type="ECO:0000256" key="3">
    <source>
        <dbReference type="ARBA" id="ARBA00022692"/>
    </source>
</evidence>
<evidence type="ECO:0000256" key="1">
    <source>
        <dbReference type="ARBA" id="ARBA00004308"/>
    </source>
</evidence>
<keyword evidence="3 6" id="KW-0812">Transmembrane</keyword>
<dbReference type="InterPro" id="IPR048511">
    <property type="entry name" value="TMEM106_N"/>
</dbReference>
<dbReference type="Pfam" id="PF21002">
    <property type="entry name" value="TMEM106_N"/>
    <property type="match status" value="1"/>
</dbReference>
<dbReference type="InterPro" id="IPR009790">
    <property type="entry name" value="TMEM106"/>
</dbReference>
<evidence type="ECO:0000259" key="8">
    <source>
        <dbReference type="Pfam" id="PF21002"/>
    </source>
</evidence>
<evidence type="ECO:0000256" key="5">
    <source>
        <dbReference type="ARBA" id="ARBA00023136"/>
    </source>
</evidence>
<comment type="subcellular location">
    <subcellularLocation>
        <location evidence="1">Endomembrane system</location>
    </subcellularLocation>
</comment>
<keyword evidence="4 6" id="KW-1133">Transmembrane helix</keyword>
<keyword evidence="9" id="KW-1185">Reference proteome</keyword>
<dbReference type="GO" id="GO:0012505">
    <property type="term" value="C:endomembrane system"/>
    <property type="evidence" value="ECO:0007669"/>
    <property type="project" value="UniProtKB-SubCell"/>
</dbReference>
<dbReference type="WBParaSite" id="MBELARI_LOCUS14095">
    <property type="protein sequence ID" value="MBELARI_LOCUS14095"/>
    <property type="gene ID" value="MBELARI_LOCUS14095"/>
</dbReference>
<dbReference type="InterPro" id="IPR048509">
    <property type="entry name" value="TMEM106_C"/>
</dbReference>
<organism evidence="9 10">
    <name type="scientific">Mesorhabditis belari</name>
    <dbReference type="NCBI Taxonomy" id="2138241"/>
    <lineage>
        <taxon>Eukaryota</taxon>
        <taxon>Metazoa</taxon>
        <taxon>Ecdysozoa</taxon>
        <taxon>Nematoda</taxon>
        <taxon>Chromadorea</taxon>
        <taxon>Rhabditida</taxon>
        <taxon>Rhabditina</taxon>
        <taxon>Rhabditomorpha</taxon>
        <taxon>Rhabditoidea</taxon>
        <taxon>Rhabditidae</taxon>
        <taxon>Mesorhabditinae</taxon>
        <taxon>Mesorhabditis</taxon>
    </lineage>
</organism>
<sequence length="267" mass="29944">MSKLWTRIKGTFSSEDRVAHERLREERAESAYGAAASDSSNRLSNDYTELRSGNVLCPSCKGTGWIPRELEETLVALIPINDDRLKPKRTFLWVCLGVGVVLIIAFVLIFMLMPRAVNLSPNHSAIDIIKVYNTTESPPMVFFGFKNFVNISNHNYYAVRVVNTTSNVISRFQPWSSDQLGTGLNHSSISVGPLSTMGNQLFFWNNVTITDIAAEYCRAPFSRFTSTYVNMQFDVAVDLEYFNHKERVTLTTIQQVCCVPSGNCTSG</sequence>
<evidence type="ECO:0000256" key="2">
    <source>
        <dbReference type="ARBA" id="ARBA00008111"/>
    </source>
</evidence>
<evidence type="ECO:0000313" key="10">
    <source>
        <dbReference type="WBParaSite" id="MBELARI_LOCUS14095"/>
    </source>
</evidence>
<evidence type="ECO:0000256" key="4">
    <source>
        <dbReference type="ARBA" id="ARBA00022989"/>
    </source>
</evidence>
<name>A0AAF3J3L5_9BILA</name>
<dbReference type="Pfam" id="PF07092">
    <property type="entry name" value="TMEM106"/>
    <property type="match status" value="1"/>
</dbReference>
<dbReference type="Proteomes" id="UP000887575">
    <property type="component" value="Unassembled WGS sequence"/>
</dbReference>
<protein>
    <submittedName>
        <fullName evidence="10">Transmembrane protein 106B</fullName>
    </submittedName>
</protein>
<feature type="domain" description="Transmembrane protein 106 N-terminal" evidence="8">
    <location>
        <begin position="18"/>
        <end position="90"/>
    </location>
</feature>